<name>A0A150MZE6_9BACL</name>
<dbReference type="EMBL" id="LQYW01000062">
    <property type="protein sequence ID" value="KYD29773.1"/>
    <property type="molecule type" value="Genomic_DNA"/>
</dbReference>
<dbReference type="AlphaFoldDB" id="A0A150MZE6"/>
<evidence type="ECO:0000313" key="2">
    <source>
        <dbReference type="Proteomes" id="UP000075324"/>
    </source>
</evidence>
<reference evidence="1 2" key="1">
    <citation type="submission" date="2016-01" db="EMBL/GenBank/DDBJ databases">
        <title>Draft Genome Sequences of Seven Thermophilic Sporeformers Isolated from Foods.</title>
        <authorList>
            <person name="Berendsen E.M."/>
            <person name="Wells-Bennik M.H."/>
            <person name="Krawcyk A.O."/>
            <person name="De Jong A."/>
            <person name="Holsappel S."/>
            <person name="Eijlander R.T."/>
            <person name="Kuipers O.P."/>
        </authorList>
    </citation>
    <scope>NUCLEOTIDE SEQUENCE [LARGE SCALE GENOMIC DNA]</scope>
    <source>
        <strain evidence="1 2">B4110</strain>
    </source>
</reference>
<dbReference type="Proteomes" id="UP000075324">
    <property type="component" value="Unassembled WGS sequence"/>
</dbReference>
<organism evidence="1 2">
    <name type="scientific">Parageobacillus toebii</name>
    <dbReference type="NCBI Taxonomy" id="153151"/>
    <lineage>
        <taxon>Bacteria</taxon>
        <taxon>Bacillati</taxon>
        <taxon>Bacillota</taxon>
        <taxon>Bacilli</taxon>
        <taxon>Bacillales</taxon>
        <taxon>Anoxybacillaceae</taxon>
        <taxon>Parageobacillus</taxon>
    </lineage>
</organism>
<proteinExistence type="predicted"/>
<dbReference type="RefSeq" id="WP_153016819.1">
    <property type="nucleotide sequence ID" value="NZ_LQYW01000062.1"/>
</dbReference>
<evidence type="ECO:0000313" key="1">
    <source>
        <dbReference type="EMBL" id="KYD29773.1"/>
    </source>
</evidence>
<accession>A0A150MZE6</accession>
<comment type="caution">
    <text evidence="1">The sequence shown here is derived from an EMBL/GenBank/DDBJ whole genome shotgun (WGS) entry which is preliminary data.</text>
</comment>
<dbReference type="Gene3D" id="1.10.540.10">
    <property type="entry name" value="Acyl-CoA dehydrogenase/oxidase, N-terminal domain"/>
    <property type="match status" value="1"/>
</dbReference>
<dbReference type="InterPro" id="IPR037069">
    <property type="entry name" value="AcylCoA_DH/ox_N_sf"/>
</dbReference>
<sequence length="76" mass="9093">MMQRGGHFLYEESNAKDVFTPEELTEQHKMIAQTATRFVEKKVLTHLEDIERFSELIDDQAMERNRRIADEQNKMH</sequence>
<protein>
    <submittedName>
        <fullName evidence="1">Uncharacterized protein</fullName>
    </submittedName>
</protein>
<gene>
    <name evidence="1" type="ORF">B4110_1343</name>
</gene>
<dbReference type="GO" id="GO:0050660">
    <property type="term" value="F:flavin adenine dinucleotide binding"/>
    <property type="evidence" value="ECO:0007669"/>
    <property type="project" value="InterPro"/>
</dbReference>
<dbReference type="GO" id="GO:0016627">
    <property type="term" value="F:oxidoreductase activity, acting on the CH-CH group of donors"/>
    <property type="evidence" value="ECO:0007669"/>
    <property type="project" value="InterPro"/>
</dbReference>